<proteinExistence type="predicted"/>
<dbReference type="OrthoDB" id="5186897at2"/>
<evidence type="ECO:0000313" key="2">
    <source>
        <dbReference type="Proteomes" id="UP001515100"/>
    </source>
</evidence>
<protein>
    <submittedName>
        <fullName evidence="1">Uncharacterized protein</fullName>
    </submittedName>
</protein>
<organism evidence="1 2">
    <name type="scientific">Aeromicrobium fastidiosum</name>
    <dbReference type="NCBI Taxonomy" id="52699"/>
    <lineage>
        <taxon>Bacteria</taxon>
        <taxon>Bacillati</taxon>
        <taxon>Actinomycetota</taxon>
        <taxon>Actinomycetes</taxon>
        <taxon>Propionibacteriales</taxon>
        <taxon>Nocardioidaceae</taxon>
        <taxon>Aeromicrobium</taxon>
    </lineage>
</organism>
<sequence>MSDLPYVSDVRDVRRALRLVERGTMPSTVTAKHLAANGIPEDDADRVRELLESLDFVTSAGVPTPVWVGYRESDDRPGVLGEAMRATYAPLLEAGSTEPDALAQLVTEQGDVPGDVVPQVVSTFLALCELSEHLTDSPVSPVARQRRAVVSHISRLLQTSISEFDTARVCLQHDLRRPAVVAAWSSYAALAFAHLADDDFAILRTSARRATLDADDLMRRVSGAELIELLLVAELIGPADRAVLECLLHERDDCARPSPADPDREQVADYLSRVLAQSDQLTRHPLGHTSSAVPAGDVSAV</sequence>
<reference evidence="1" key="1">
    <citation type="submission" date="2019-09" db="EMBL/GenBank/DDBJ databases">
        <authorList>
            <person name="Li J."/>
        </authorList>
    </citation>
    <scope>NUCLEOTIDE SEQUENCE [LARGE SCALE GENOMIC DNA]</scope>
    <source>
        <strain evidence="1">NRBC 14897</strain>
    </source>
</reference>
<accession>A0A641AKN3</accession>
<keyword evidence="2" id="KW-1185">Reference proteome</keyword>
<comment type="caution">
    <text evidence="1">The sequence shown here is derived from an EMBL/GenBank/DDBJ whole genome shotgun (WGS) entry which is preliminary data.</text>
</comment>
<gene>
    <name evidence="1" type="ORF">ESP62_013225</name>
</gene>
<dbReference type="Pfam" id="PF17278">
    <property type="entry name" value="DUF5343"/>
    <property type="match status" value="1"/>
</dbReference>
<evidence type="ECO:0000313" key="1">
    <source>
        <dbReference type="EMBL" id="KAA1376387.1"/>
    </source>
</evidence>
<name>A0A641AKN3_9ACTN</name>
<dbReference type="Proteomes" id="UP001515100">
    <property type="component" value="Unassembled WGS sequence"/>
</dbReference>
<dbReference type="EMBL" id="SDPP02000003">
    <property type="protein sequence ID" value="KAA1376387.1"/>
    <property type="molecule type" value="Genomic_DNA"/>
</dbReference>
<dbReference type="InterPro" id="IPR035235">
    <property type="entry name" value="DUF5343"/>
</dbReference>
<dbReference type="AlphaFoldDB" id="A0A641AKN3"/>
<dbReference type="RefSeq" id="WP_129184373.1">
    <property type="nucleotide sequence ID" value="NZ_JAGIOG010000001.1"/>
</dbReference>